<reference evidence="2 3" key="1">
    <citation type="submission" date="2016-07" db="EMBL/GenBank/DDBJ databases">
        <title>Pervasive Adenine N6-methylation of Active Genes in Fungi.</title>
        <authorList>
            <consortium name="DOE Joint Genome Institute"/>
            <person name="Mondo S.J."/>
            <person name="Dannebaum R.O."/>
            <person name="Kuo R.C."/>
            <person name="Labutti K."/>
            <person name="Haridas S."/>
            <person name="Kuo A."/>
            <person name="Salamov A."/>
            <person name="Ahrendt S.R."/>
            <person name="Lipzen A."/>
            <person name="Sullivan W."/>
            <person name="Andreopoulos W.B."/>
            <person name="Clum A."/>
            <person name="Lindquist E."/>
            <person name="Daum C."/>
            <person name="Ramamoorthy G.K."/>
            <person name="Gryganskyi A."/>
            <person name="Culley D."/>
            <person name="Magnuson J.K."/>
            <person name="James T.Y."/>
            <person name="O'Malley M.A."/>
            <person name="Stajich J.E."/>
            <person name="Spatafora J.W."/>
            <person name="Visel A."/>
            <person name="Grigoriev I.V."/>
        </authorList>
    </citation>
    <scope>NUCLEOTIDE SEQUENCE [LARGE SCALE GENOMIC DNA]</scope>
    <source>
        <strain evidence="2 3">CBS 931.73</strain>
    </source>
</reference>
<dbReference type="AlphaFoldDB" id="A0A1Y1YCU0"/>
<dbReference type="CDD" id="cd20272">
    <property type="entry name" value="Complex1_LYR_MIEF1-MP"/>
    <property type="match status" value="1"/>
</dbReference>
<dbReference type="InterPro" id="IPR045300">
    <property type="entry name" value="Complex1_LYR_MIEF1-MP"/>
</dbReference>
<comment type="caution">
    <text evidence="2">The sequence shown here is derived from an EMBL/GenBank/DDBJ whole genome shotgun (WGS) entry which is preliminary data.</text>
</comment>
<dbReference type="InterPro" id="IPR008011">
    <property type="entry name" value="Complex1_LYR_dom"/>
</dbReference>
<dbReference type="InParanoid" id="A0A1Y1YCU0"/>
<feature type="domain" description="Complex 1 LYR protein" evidence="1">
    <location>
        <begin position="19"/>
        <end position="72"/>
    </location>
</feature>
<evidence type="ECO:0000313" key="3">
    <source>
        <dbReference type="Proteomes" id="UP000193498"/>
    </source>
</evidence>
<dbReference type="Pfam" id="PF05347">
    <property type="entry name" value="Complex1_LYR"/>
    <property type="match status" value="1"/>
</dbReference>
<name>A0A1Y1YCU0_9FUNG</name>
<dbReference type="Proteomes" id="UP000193498">
    <property type="component" value="Unassembled WGS sequence"/>
</dbReference>
<dbReference type="OrthoDB" id="2139488at2759"/>
<sequence>MRVPAKSTAPVVNVAKEHICSLYRGLLRNTRGLRYSDKDFVVGRIREEFKNNMEVNKTRQEKLVLKAEKVLENNFGGLL</sequence>
<dbReference type="EMBL" id="MCFE01000168">
    <property type="protein sequence ID" value="ORX95755.1"/>
    <property type="molecule type" value="Genomic_DNA"/>
</dbReference>
<organism evidence="2 3">
    <name type="scientific">Basidiobolus meristosporus CBS 931.73</name>
    <dbReference type="NCBI Taxonomy" id="1314790"/>
    <lineage>
        <taxon>Eukaryota</taxon>
        <taxon>Fungi</taxon>
        <taxon>Fungi incertae sedis</taxon>
        <taxon>Zoopagomycota</taxon>
        <taxon>Entomophthoromycotina</taxon>
        <taxon>Basidiobolomycetes</taxon>
        <taxon>Basidiobolales</taxon>
        <taxon>Basidiobolaceae</taxon>
        <taxon>Basidiobolus</taxon>
    </lineage>
</organism>
<protein>
    <recommendedName>
        <fullName evidence="1">Complex 1 LYR protein domain-containing protein</fullName>
    </recommendedName>
</protein>
<accession>A0A1Y1YCU0</accession>
<proteinExistence type="predicted"/>
<gene>
    <name evidence="2" type="ORF">K493DRAFT_351312</name>
</gene>
<evidence type="ECO:0000313" key="2">
    <source>
        <dbReference type="EMBL" id="ORX95755.1"/>
    </source>
</evidence>
<keyword evidence="3" id="KW-1185">Reference proteome</keyword>
<evidence type="ECO:0000259" key="1">
    <source>
        <dbReference type="Pfam" id="PF05347"/>
    </source>
</evidence>